<evidence type="ECO:0000259" key="1">
    <source>
        <dbReference type="Pfam" id="PF13208"/>
    </source>
</evidence>
<evidence type="ECO:0000259" key="2">
    <source>
        <dbReference type="Pfam" id="PF15615"/>
    </source>
</evidence>
<comment type="caution">
    <text evidence="3">The sequence shown here is derived from an EMBL/GenBank/DDBJ whole genome shotgun (WGS) entry which is preliminary data.</text>
</comment>
<dbReference type="InterPro" id="IPR025266">
    <property type="entry name" value="TerB_N"/>
</dbReference>
<keyword evidence="4" id="KW-1185">Reference proteome</keyword>
<organism evidence="3 4">
    <name type="scientific">Lactobacillus xujianguonis</name>
    <dbReference type="NCBI Taxonomy" id="2495899"/>
    <lineage>
        <taxon>Bacteria</taxon>
        <taxon>Bacillati</taxon>
        <taxon>Bacillota</taxon>
        <taxon>Bacilli</taxon>
        <taxon>Lactobacillales</taxon>
        <taxon>Lactobacillaceae</taxon>
        <taxon>Lactobacillus</taxon>
    </lineage>
</organism>
<dbReference type="SUPFAM" id="SSF142906">
    <property type="entry name" value="YjbR-like"/>
    <property type="match status" value="1"/>
</dbReference>
<dbReference type="RefSeq" id="WP_103662350.1">
    <property type="nucleotide sequence ID" value="NZ_ML136895.1"/>
</dbReference>
<name>A0A437STK9_9LACO</name>
<dbReference type="Pfam" id="PF15615">
    <property type="entry name" value="TerB_C"/>
    <property type="match status" value="1"/>
</dbReference>
<evidence type="ECO:0000313" key="3">
    <source>
        <dbReference type="EMBL" id="RVU70204.1"/>
    </source>
</evidence>
<sequence length="613" mass="70644">MNFNDLSKYVYQKYGLKFTPAIPGSKELFVLKGPNDQSYFAMMSRINKSEAGLAGTGTIATLDLRCGDFADMIRDLPGFTSAFRLKSKEWVGVWLDHGQKDAIENALDYAYKLALNEDAPAAVNQGQYLYLSGDEEDSRYQAQAIKPRPKKLKKESTLPATLVKMRESYDYSILPAKGRAKNFYHQGQLAADYEDDFGKVTPFKRYYPTYHDMTSEQLRSYFTWRTQIRQGKYEKTSTSYAYVYLYELLNQIGVENPVAGYEKLTQFLDQYAQKYDLLMVDYLQRWLRDYVIYYHLDKQYVIAAFAKEIKTDQIYQTLLNPEQCQAEDIFAALTNLSTYLDQSLAVKKLSDKFPQILYQVWLKIMALKTKSGVSFFNKYIAKRQLLKVNLFSGAVFYAHQKADLSCEIDAERRYLGKNGQLYLSALYPVKRQRSGLNTFLHEVDRLVRSHFHLGQLKPRKLEPEFLQAIEAGIKSYLQPKVEIDFSNLAQIRADASVTRESLLTDEEKELEAAEVKTQAVAKPQEASIIEENGSTKGEDYGLTADERYFLLQLLQNKPWEEYVKAHHLMPSLLADAINDKLFDEIGDSVIEFNDQDQPQIVPDYQSDLTEIFL</sequence>
<evidence type="ECO:0008006" key="5">
    <source>
        <dbReference type="Google" id="ProtNLM"/>
    </source>
</evidence>
<accession>A0A437STK9</accession>
<feature type="domain" description="TerB N-terminal" evidence="1">
    <location>
        <begin position="152"/>
        <end position="361"/>
    </location>
</feature>
<dbReference type="AlphaFoldDB" id="A0A437STK9"/>
<dbReference type="InterPro" id="IPR028932">
    <property type="entry name" value="TerB-C"/>
</dbReference>
<protein>
    <recommendedName>
        <fullName evidence="5">TerB N-terminal domain-containing protein</fullName>
    </recommendedName>
</protein>
<dbReference type="Proteomes" id="UP000288291">
    <property type="component" value="Unassembled WGS sequence"/>
</dbReference>
<proteinExistence type="predicted"/>
<feature type="domain" description="TerB-C" evidence="2">
    <location>
        <begin position="478"/>
        <end position="608"/>
    </location>
</feature>
<dbReference type="InterPro" id="IPR038056">
    <property type="entry name" value="YjbR-like_sf"/>
</dbReference>
<dbReference type="Gene3D" id="3.90.1150.30">
    <property type="match status" value="1"/>
</dbReference>
<reference evidence="3 4" key="1">
    <citation type="submission" date="2018-12" db="EMBL/GenBank/DDBJ databases">
        <authorList>
            <person name="Meng J."/>
        </authorList>
    </citation>
    <scope>NUCLEOTIDE SEQUENCE [LARGE SCALE GENOMIC DNA]</scope>
    <source>
        <strain evidence="3 4">HT111-2</strain>
    </source>
</reference>
<evidence type="ECO:0000313" key="4">
    <source>
        <dbReference type="Proteomes" id="UP000288291"/>
    </source>
</evidence>
<gene>
    <name evidence="3" type="ORF">EJK17_08935</name>
</gene>
<dbReference type="EMBL" id="RXIA01000027">
    <property type="protein sequence ID" value="RVU70204.1"/>
    <property type="molecule type" value="Genomic_DNA"/>
</dbReference>
<dbReference type="Pfam" id="PF13208">
    <property type="entry name" value="TerB_N"/>
    <property type="match status" value="1"/>
</dbReference>